<dbReference type="EMBL" id="QNRX01000006">
    <property type="protein sequence ID" value="RBP65926.1"/>
    <property type="molecule type" value="Genomic_DNA"/>
</dbReference>
<protein>
    <submittedName>
        <fullName evidence="2">Uncharacterized protein</fullName>
    </submittedName>
</protein>
<organism evidence="2 3">
    <name type="scientific">Alkalibaculum bacchi</name>
    <dbReference type="NCBI Taxonomy" id="645887"/>
    <lineage>
        <taxon>Bacteria</taxon>
        <taxon>Bacillati</taxon>
        <taxon>Bacillota</taxon>
        <taxon>Clostridia</taxon>
        <taxon>Eubacteriales</taxon>
        <taxon>Eubacteriaceae</taxon>
        <taxon>Alkalibaculum</taxon>
    </lineage>
</organism>
<accession>A0A366I8S3</accession>
<dbReference type="AlphaFoldDB" id="A0A366I8S3"/>
<keyword evidence="1" id="KW-1133">Transmembrane helix</keyword>
<proteinExistence type="predicted"/>
<comment type="caution">
    <text evidence="2">The sequence shown here is derived from an EMBL/GenBank/DDBJ whole genome shotgun (WGS) entry which is preliminary data.</text>
</comment>
<feature type="transmembrane region" description="Helical" evidence="1">
    <location>
        <begin position="6"/>
        <end position="39"/>
    </location>
</feature>
<keyword evidence="3" id="KW-1185">Reference proteome</keyword>
<keyword evidence="1" id="KW-0812">Transmembrane</keyword>
<evidence type="ECO:0000313" key="2">
    <source>
        <dbReference type="EMBL" id="RBP65926.1"/>
    </source>
</evidence>
<evidence type="ECO:0000256" key="1">
    <source>
        <dbReference type="SAM" id="Phobius"/>
    </source>
</evidence>
<keyword evidence="1" id="KW-0472">Membrane</keyword>
<evidence type="ECO:0000313" key="3">
    <source>
        <dbReference type="Proteomes" id="UP000253490"/>
    </source>
</evidence>
<gene>
    <name evidence="2" type="ORF">DES36_10636</name>
</gene>
<dbReference type="Proteomes" id="UP000253490">
    <property type="component" value="Unassembled WGS sequence"/>
</dbReference>
<name>A0A366I8S3_9FIRM</name>
<sequence length="77" mass="8692">MMGRGFYGSGACFAGGGLWGSLMMLGLFLLTAALAIWAVKRFTSKDHQMIEELKMKFVLGEITEEEYLKKKEVLKRK</sequence>
<reference evidence="2 3" key="1">
    <citation type="submission" date="2018-06" db="EMBL/GenBank/DDBJ databases">
        <title>Genomic Encyclopedia of Type Strains, Phase IV (KMG-IV): sequencing the most valuable type-strain genomes for metagenomic binning, comparative biology and taxonomic classification.</title>
        <authorList>
            <person name="Goeker M."/>
        </authorList>
    </citation>
    <scope>NUCLEOTIDE SEQUENCE [LARGE SCALE GENOMIC DNA]</scope>
    <source>
        <strain evidence="2 3">DSM 22112</strain>
    </source>
</reference>